<feature type="transmembrane region" description="Helical" evidence="2">
    <location>
        <begin position="12"/>
        <end position="31"/>
    </location>
</feature>
<organism evidence="3 4">
    <name type="scientific">Paenibacillus allorhizoplanae</name>
    <dbReference type="NCBI Taxonomy" id="2905648"/>
    <lineage>
        <taxon>Bacteria</taxon>
        <taxon>Bacillati</taxon>
        <taxon>Bacillota</taxon>
        <taxon>Bacilli</taxon>
        <taxon>Bacillales</taxon>
        <taxon>Paenibacillaceae</taxon>
        <taxon>Paenibacillus</taxon>
    </lineage>
</organism>
<protein>
    <recommendedName>
        <fullName evidence="5">YtxH domain-containing protein</fullName>
    </recommendedName>
</protein>
<dbReference type="PANTHER" id="PTHR35792:SF1">
    <property type="entry name" value="SLL0268 PROTEIN"/>
    <property type="match status" value="1"/>
</dbReference>
<keyword evidence="2" id="KW-0812">Transmembrane</keyword>
<keyword evidence="2" id="KW-1133">Transmembrane helix</keyword>
<dbReference type="InterPro" id="IPR052928">
    <property type="entry name" value="Desiccation-related_membrane"/>
</dbReference>
<evidence type="ECO:0000313" key="3">
    <source>
        <dbReference type="EMBL" id="CAH1206234.1"/>
    </source>
</evidence>
<dbReference type="RefSeq" id="WP_236288009.1">
    <property type="nucleotide sequence ID" value="NZ_CAKMMW010000007.1"/>
</dbReference>
<evidence type="ECO:0008006" key="5">
    <source>
        <dbReference type="Google" id="ProtNLM"/>
    </source>
</evidence>
<evidence type="ECO:0000256" key="1">
    <source>
        <dbReference type="SAM" id="MobiDB-lite"/>
    </source>
</evidence>
<comment type="caution">
    <text evidence="3">The sequence shown here is derived from an EMBL/GenBank/DDBJ whole genome shotgun (WGS) entry which is preliminary data.</text>
</comment>
<dbReference type="InterPro" id="IPR024623">
    <property type="entry name" value="YtxH"/>
</dbReference>
<dbReference type="Pfam" id="PF12732">
    <property type="entry name" value="YtxH"/>
    <property type="match status" value="1"/>
</dbReference>
<dbReference type="PANTHER" id="PTHR35792">
    <property type="entry name" value="GENERAL STRESS PROTEIN"/>
    <property type="match status" value="1"/>
</dbReference>
<name>A0ABM9C7D3_9BACL</name>
<feature type="region of interest" description="Disordered" evidence="1">
    <location>
        <begin position="79"/>
        <end position="118"/>
    </location>
</feature>
<gene>
    <name evidence="3" type="ORF">PAECIP111891_02841</name>
</gene>
<evidence type="ECO:0000256" key="2">
    <source>
        <dbReference type="SAM" id="Phobius"/>
    </source>
</evidence>
<proteinExistence type="predicted"/>
<keyword evidence="4" id="KW-1185">Reference proteome</keyword>
<dbReference type="Gene3D" id="1.20.120.20">
    <property type="entry name" value="Apolipoprotein"/>
    <property type="match status" value="1"/>
</dbReference>
<accession>A0ABM9C7D3</accession>
<dbReference type="Proteomes" id="UP000838821">
    <property type="component" value="Unassembled WGS sequence"/>
</dbReference>
<sequence length="118" mass="12561">MSEVVETNKGGLWLGLMIGGAVGAIASLLVAPKAGSKLRQDLMSTYRTWQDKTKELASSVSESSKALAETVSDSSKALAETVSQKTEDLVDTAKETAKESQHRVTDSIQAAKTTFQNN</sequence>
<keyword evidence="2" id="KW-0472">Membrane</keyword>
<reference evidence="3" key="1">
    <citation type="submission" date="2022-01" db="EMBL/GenBank/DDBJ databases">
        <authorList>
            <person name="Criscuolo A."/>
        </authorList>
    </citation>
    <scope>NUCLEOTIDE SEQUENCE</scope>
    <source>
        <strain evidence="3">CIP111891</strain>
    </source>
</reference>
<feature type="compositionally biased region" description="Polar residues" evidence="1">
    <location>
        <begin position="106"/>
        <end position="118"/>
    </location>
</feature>
<feature type="compositionally biased region" description="Basic and acidic residues" evidence="1">
    <location>
        <begin position="85"/>
        <end position="105"/>
    </location>
</feature>
<dbReference type="EMBL" id="CAKMMW010000007">
    <property type="protein sequence ID" value="CAH1206234.1"/>
    <property type="molecule type" value="Genomic_DNA"/>
</dbReference>
<evidence type="ECO:0000313" key="4">
    <source>
        <dbReference type="Proteomes" id="UP000838821"/>
    </source>
</evidence>